<dbReference type="Proteomes" id="UP000007093">
    <property type="component" value="Chromosome"/>
</dbReference>
<feature type="transmembrane region" description="Helical" evidence="6">
    <location>
        <begin position="440"/>
        <end position="456"/>
    </location>
</feature>
<evidence type="ECO:0000256" key="3">
    <source>
        <dbReference type="ARBA" id="ARBA00022692"/>
    </source>
</evidence>
<evidence type="ECO:0000256" key="1">
    <source>
        <dbReference type="ARBA" id="ARBA00004651"/>
    </source>
</evidence>
<dbReference type="InParanoid" id="G4Q6F7"/>
<dbReference type="eggNOG" id="COG1288">
    <property type="taxonomic scope" value="Bacteria"/>
</dbReference>
<proteinExistence type="predicted"/>
<feature type="transmembrane region" description="Helical" evidence="6">
    <location>
        <begin position="414"/>
        <end position="433"/>
    </location>
</feature>
<keyword evidence="5 6" id="KW-0472">Membrane</keyword>
<keyword evidence="4 6" id="KW-1133">Transmembrane helix</keyword>
<evidence type="ECO:0000256" key="2">
    <source>
        <dbReference type="ARBA" id="ARBA00022475"/>
    </source>
</evidence>
<dbReference type="PANTHER" id="PTHR43652">
    <property type="entry name" value="BASIC AMINO ACID ANTIPORTER YFCC-RELATED"/>
    <property type="match status" value="1"/>
</dbReference>
<feature type="transmembrane region" description="Helical" evidence="6">
    <location>
        <begin position="26"/>
        <end position="46"/>
    </location>
</feature>
<name>G4Q6F7_ACIIR</name>
<feature type="transmembrane region" description="Helical" evidence="6">
    <location>
        <begin position="92"/>
        <end position="113"/>
    </location>
</feature>
<evidence type="ECO:0000256" key="5">
    <source>
        <dbReference type="ARBA" id="ARBA00023136"/>
    </source>
</evidence>
<accession>G4Q6F7</accession>
<reference evidence="7 8" key="1">
    <citation type="journal article" date="2011" name="J. Bacteriol.">
        <title>Complete genome sequence of Acidaminococcus intestini RYC-MR95, a Gram-negative bacterium from the phylum Firmicutes.</title>
        <authorList>
            <person name="D'Auria G."/>
            <person name="Galan J.C."/>
            <person name="Rodriguez-Alcayna M."/>
            <person name="Moya A."/>
            <person name="Baquero F."/>
            <person name="Latorre A."/>
        </authorList>
    </citation>
    <scope>NUCLEOTIDE SEQUENCE [LARGE SCALE GENOMIC DNA]</scope>
    <source>
        <strain evidence="7 8">RyC-MR95</strain>
    </source>
</reference>
<keyword evidence="3 6" id="KW-0812">Transmembrane</keyword>
<dbReference type="AlphaFoldDB" id="G4Q6F7"/>
<dbReference type="GO" id="GO:0005886">
    <property type="term" value="C:plasma membrane"/>
    <property type="evidence" value="ECO:0007669"/>
    <property type="project" value="UniProtKB-SubCell"/>
</dbReference>
<dbReference type="PANTHER" id="PTHR43652:SF6">
    <property type="entry name" value="ARGININE REPRESSOR"/>
    <property type="match status" value="1"/>
</dbReference>
<gene>
    <name evidence="7" type="ordered locus">Acin_2252</name>
</gene>
<feature type="transmembrane region" description="Helical" evidence="6">
    <location>
        <begin position="507"/>
        <end position="529"/>
    </location>
</feature>
<feature type="transmembrane region" description="Helical" evidence="6">
    <location>
        <begin position="337"/>
        <end position="354"/>
    </location>
</feature>
<evidence type="ECO:0000313" key="7">
    <source>
        <dbReference type="EMBL" id="AEQ23447.1"/>
    </source>
</evidence>
<feature type="transmembrane region" description="Helical" evidence="6">
    <location>
        <begin position="159"/>
        <end position="183"/>
    </location>
</feature>
<dbReference type="InterPro" id="IPR018385">
    <property type="entry name" value="C4_dicarb_anaerob_car-like"/>
</dbReference>
<feature type="transmembrane region" description="Helical" evidence="6">
    <location>
        <begin position="375"/>
        <end position="394"/>
    </location>
</feature>
<dbReference type="EMBL" id="CP003058">
    <property type="protein sequence ID" value="AEQ23447.1"/>
    <property type="molecule type" value="Genomic_DNA"/>
</dbReference>
<protein>
    <submittedName>
        <fullName evidence="7">C4-dicarboxylate anaerobic carrier</fullName>
    </submittedName>
</protein>
<feature type="transmembrane region" description="Helical" evidence="6">
    <location>
        <begin position="274"/>
        <end position="294"/>
    </location>
</feature>
<dbReference type="Pfam" id="PF03606">
    <property type="entry name" value="DcuC"/>
    <property type="match status" value="1"/>
</dbReference>
<dbReference type="KEGG" id="ain:Acin_2252"/>
<feature type="transmembrane region" description="Helical" evidence="6">
    <location>
        <begin position="190"/>
        <end position="211"/>
    </location>
</feature>
<dbReference type="InterPro" id="IPR051679">
    <property type="entry name" value="DASS-Related_Transporters"/>
</dbReference>
<feature type="transmembrane region" description="Helical" evidence="6">
    <location>
        <begin position="468"/>
        <end position="486"/>
    </location>
</feature>
<comment type="subcellular location">
    <subcellularLocation>
        <location evidence="1">Cell membrane</location>
        <topology evidence="1">Multi-pass membrane protein</topology>
    </subcellularLocation>
</comment>
<keyword evidence="2" id="KW-1003">Cell membrane</keyword>
<dbReference type="STRING" id="568816.Acin_2252"/>
<feature type="transmembrane region" description="Helical" evidence="6">
    <location>
        <begin position="217"/>
        <end position="239"/>
    </location>
</feature>
<evidence type="ECO:0000256" key="4">
    <source>
        <dbReference type="ARBA" id="ARBA00022989"/>
    </source>
</evidence>
<evidence type="ECO:0000256" key="6">
    <source>
        <dbReference type="SAM" id="Phobius"/>
    </source>
</evidence>
<dbReference type="PATRIC" id="fig|568816.4.peg.2182"/>
<keyword evidence="8" id="KW-1185">Reference proteome</keyword>
<dbReference type="HOGENOM" id="CLU_035307_0_1_9"/>
<evidence type="ECO:0000313" key="8">
    <source>
        <dbReference type="Proteomes" id="UP000007093"/>
    </source>
</evidence>
<organism evidence="7 8">
    <name type="scientific">Acidaminococcus intestini (strain RyC-MR95)</name>
    <dbReference type="NCBI Taxonomy" id="568816"/>
    <lineage>
        <taxon>Bacteria</taxon>
        <taxon>Bacillati</taxon>
        <taxon>Bacillota</taxon>
        <taxon>Negativicutes</taxon>
        <taxon>Acidaminococcales</taxon>
        <taxon>Acidaminococcaceae</taxon>
        <taxon>Acidaminococcus</taxon>
    </lineage>
</organism>
<sequence>MLPVSVQIERRVLMSDVQAKKKKQMLSSYSIVFLVLIVVAILTWFVPQSVVIKNNGTKEIIYNAIMVEGKVVTGQGLQPMGLWDILMAPIRGFVKAAPVGFAILMAGSFLHLMNHVGAMNSAIGWLLKRFTGKALIIVLMFVSALFGAVYGLWEEIPAYSMVVVPLFVLAGYDVITGIGVLFVGATAGNMASIVNPFSLGAAVGAIGTDGLSMGSGMLLRIVIFFVLYVVGLVYMLHYADTVKRDPTRSIVHGLDIKTLVDEDHKMEEFTSRKAWSITLLVVIILALVCGYMPWDAIKFADGSTMKDVVNLPFRSLAKVPILGELFGAGHYTEFGDWYFDEFAFVFLVGALLLGPINKIPEPEFVREFVAGAREMLGVVLVLTVANGISVIMGSKTAGMSVTFVYWIQNALQGVPGWAFAIAAALAYVGIGFFMQSTSGVAGITMPILGAVAYALFQSAPIGSIGGQVMLIAAFTIGLNFTSAIYPSATNMGTLEIYQIPYDRYLSFMLKIDMVMLIVGIAIVSVAPMLGIL</sequence>
<feature type="transmembrane region" description="Helical" evidence="6">
    <location>
        <begin position="134"/>
        <end position="153"/>
    </location>
</feature>